<evidence type="ECO:0000259" key="7">
    <source>
        <dbReference type="PROSITE" id="PS50805"/>
    </source>
</evidence>
<reference evidence="8" key="3">
    <citation type="submission" date="2025-09" db="UniProtKB">
        <authorList>
            <consortium name="Ensembl"/>
        </authorList>
    </citation>
    <scope>IDENTIFICATION</scope>
</reference>
<name>A0A2K5TWL0_MACFA</name>
<dbReference type="GO" id="GO:0000978">
    <property type="term" value="F:RNA polymerase II cis-regulatory region sequence-specific DNA binding"/>
    <property type="evidence" value="ECO:0007669"/>
    <property type="project" value="TreeGrafter"/>
</dbReference>
<keyword evidence="3 5" id="KW-0863">Zinc-finger</keyword>
<dbReference type="InterPro" id="IPR036051">
    <property type="entry name" value="KRAB_dom_sf"/>
</dbReference>
<evidence type="ECO:0000256" key="5">
    <source>
        <dbReference type="PROSITE-ProRule" id="PRU00042"/>
    </source>
</evidence>
<feature type="domain" description="C2H2-type" evidence="6">
    <location>
        <begin position="208"/>
        <end position="235"/>
    </location>
</feature>
<dbReference type="PANTHER" id="PTHR23235:SF178">
    <property type="entry name" value="C2H2-TYPE DOMAIN-CONTAINING PROTEIN-RELATED"/>
    <property type="match status" value="1"/>
</dbReference>
<evidence type="ECO:0000259" key="6">
    <source>
        <dbReference type="PROSITE" id="PS50157"/>
    </source>
</evidence>
<dbReference type="FunFam" id="3.30.160.60:FF:001684">
    <property type="entry name" value="zinc finger protein 33B-like"/>
    <property type="match status" value="1"/>
</dbReference>
<keyword evidence="2" id="KW-0677">Repeat</keyword>
<evidence type="ECO:0000256" key="1">
    <source>
        <dbReference type="ARBA" id="ARBA00022723"/>
    </source>
</evidence>
<dbReference type="Gene3D" id="3.30.160.60">
    <property type="entry name" value="Classic Zinc Finger"/>
    <property type="match status" value="4"/>
</dbReference>
<evidence type="ECO:0000256" key="3">
    <source>
        <dbReference type="ARBA" id="ARBA00022771"/>
    </source>
</evidence>
<dbReference type="Gene3D" id="6.10.140.140">
    <property type="match status" value="1"/>
</dbReference>
<dbReference type="InterPro" id="IPR013087">
    <property type="entry name" value="Znf_C2H2_type"/>
</dbReference>
<reference evidence="8 9" key="1">
    <citation type="submission" date="2013-03" db="EMBL/GenBank/DDBJ databases">
        <authorList>
            <person name="Warren W."/>
            <person name="Wilson R.K."/>
        </authorList>
    </citation>
    <scope>NUCLEOTIDE SEQUENCE</scope>
</reference>
<dbReference type="Proteomes" id="UP000233100">
    <property type="component" value="Chromosome 20"/>
</dbReference>
<dbReference type="PROSITE" id="PS50805">
    <property type="entry name" value="KRAB"/>
    <property type="match status" value="1"/>
</dbReference>
<organism evidence="8 9">
    <name type="scientific">Macaca fascicularis</name>
    <name type="common">Crab-eating macaque</name>
    <name type="synonym">Cynomolgus monkey</name>
    <dbReference type="NCBI Taxonomy" id="9541"/>
    <lineage>
        <taxon>Eukaryota</taxon>
        <taxon>Metazoa</taxon>
        <taxon>Chordata</taxon>
        <taxon>Craniata</taxon>
        <taxon>Vertebrata</taxon>
        <taxon>Euteleostomi</taxon>
        <taxon>Mammalia</taxon>
        <taxon>Eutheria</taxon>
        <taxon>Euarchontoglires</taxon>
        <taxon>Primates</taxon>
        <taxon>Haplorrhini</taxon>
        <taxon>Catarrhini</taxon>
        <taxon>Cercopithecidae</taxon>
        <taxon>Cercopithecinae</taxon>
        <taxon>Macaca</taxon>
    </lineage>
</organism>
<dbReference type="GO" id="GO:0000981">
    <property type="term" value="F:DNA-binding transcription factor activity, RNA polymerase II-specific"/>
    <property type="evidence" value="ECO:0007669"/>
    <property type="project" value="TreeGrafter"/>
</dbReference>
<evidence type="ECO:0000313" key="9">
    <source>
        <dbReference type="Proteomes" id="UP000233100"/>
    </source>
</evidence>
<keyword evidence="1" id="KW-0479">Metal-binding</keyword>
<dbReference type="GeneTree" id="ENSGT00940000160032"/>
<dbReference type="Bgee" id="ENSMFAG00000001946">
    <property type="expression patterns" value="Expressed in liver and 13 other cell types or tissues"/>
</dbReference>
<dbReference type="FunFam" id="3.30.160.60:FF:002226">
    <property type="entry name" value="Zinc finger protein 764"/>
    <property type="match status" value="1"/>
</dbReference>
<feature type="domain" description="C2H2-type" evidence="6">
    <location>
        <begin position="264"/>
        <end position="291"/>
    </location>
</feature>
<keyword evidence="4" id="KW-0862">Zinc</keyword>
<dbReference type="InterPro" id="IPR036236">
    <property type="entry name" value="Znf_C2H2_sf"/>
</dbReference>
<dbReference type="GO" id="GO:0008270">
    <property type="term" value="F:zinc ion binding"/>
    <property type="evidence" value="ECO:0007669"/>
    <property type="project" value="UniProtKB-KW"/>
</dbReference>
<evidence type="ECO:0000256" key="4">
    <source>
        <dbReference type="ARBA" id="ARBA00022833"/>
    </source>
</evidence>
<dbReference type="PROSITE" id="PS50157">
    <property type="entry name" value="ZINC_FINGER_C2H2_2"/>
    <property type="match status" value="4"/>
</dbReference>
<feature type="domain" description="C2H2-type" evidence="6">
    <location>
        <begin position="292"/>
        <end position="314"/>
    </location>
</feature>
<sequence>MAPPLAPLPSRDPNGAVPEWRKPRTVSFADVAVYFSREEWGCLRPAQRALYRDVMRETYGHLGALGVGGSKPALISWVEEEAELWDPAAQDPEVTKCPTETDPGPDVHVISALPCGDISPVPRRNGLFLPPGSVWLSSRGTDSRNEEEERQREGMGALEKPVPVTAGSPGLKVPQAPFTRLEQLSKARRRSRPRFFVHPPVPRADQRHGCYVCGKSFAWRSTLVEHIYSHRGEKPFYCADCGKGFGHASSLSKHRAIHRGERPHRCSECGRAFMRRTALTSHLRVHTGEKPYRCPQCGRCFGLKTGMAKHQWVHRPGGEGRRGRRPGGLSVTLIPGLGDLDPPVGFQLYPEIFQECG</sequence>
<dbReference type="SUPFAM" id="SSF57667">
    <property type="entry name" value="beta-beta-alpha zinc fingers"/>
    <property type="match status" value="2"/>
</dbReference>
<dbReference type="GO" id="GO:0005634">
    <property type="term" value="C:nucleus"/>
    <property type="evidence" value="ECO:0007669"/>
    <property type="project" value="UniProtKB-ARBA"/>
</dbReference>
<proteinExistence type="predicted"/>
<dbReference type="AlphaFoldDB" id="A0A2K5TWL0"/>
<dbReference type="Pfam" id="PF01352">
    <property type="entry name" value="KRAB"/>
    <property type="match status" value="1"/>
</dbReference>
<evidence type="ECO:0000313" key="8">
    <source>
        <dbReference type="Ensembl" id="ENSMFAP00000004469.2"/>
    </source>
</evidence>
<dbReference type="CDD" id="cd07765">
    <property type="entry name" value="KRAB_A-box"/>
    <property type="match status" value="1"/>
</dbReference>
<dbReference type="VEuPathDB" id="HostDB:ENSMFAG00000001946"/>
<dbReference type="SUPFAM" id="SSF109640">
    <property type="entry name" value="KRAB domain (Kruppel-associated box)"/>
    <property type="match status" value="1"/>
</dbReference>
<feature type="domain" description="C2H2-type" evidence="6">
    <location>
        <begin position="236"/>
        <end position="263"/>
    </location>
</feature>
<protein>
    <submittedName>
        <fullName evidence="8">Zinc finger protein 747</fullName>
    </submittedName>
</protein>
<accession>A0A2K5TWL0</accession>
<dbReference type="PANTHER" id="PTHR23235">
    <property type="entry name" value="KRUEPPEL-LIKE TRANSCRIPTION FACTOR"/>
    <property type="match status" value="1"/>
</dbReference>
<dbReference type="Ensembl" id="ENSMFAT00000023131.2">
    <property type="protein sequence ID" value="ENSMFAP00000004469.2"/>
    <property type="gene ID" value="ENSMFAG00000001946.2"/>
</dbReference>
<evidence type="ECO:0000256" key="2">
    <source>
        <dbReference type="ARBA" id="ARBA00022737"/>
    </source>
</evidence>
<dbReference type="PROSITE" id="PS00028">
    <property type="entry name" value="ZINC_FINGER_C2H2_1"/>
    <property type="match status" value="4"/>
</dbReference>
<dbReference type="FunFam" id="3.30.160.60:FF:000180">
    <property type="entry name" value="Zinc finger protein 689"/>
    <property type="match status" value="1"/>
</dbReference>
<gene>
    <name evidence="8" type="primary">ZNF747</name>
</gene>
<dbReference type="SMART" id="SM00349">
    <property type="entry name" value="KRAB"/>
    <property type="match status" value="1"/>
</dbReference>
<dbReference type="Pfam" id="PF00096">
    <property type="entry name" value="zf-C2H2"/>
    <property type="match status" value="2"/>
</dbReference>
<dbReference type="SMART" id="SM00355">
    <property type="entry name" value="ZnF_C2H2"/>
    <property type="match status" value="4"/>
</dbReference>
<reference evidence="8" key="2">
    <citation type="submission" date="2025-08" db="UniProtKB">
        <authorList>
            <consortium name="Ensembl"/>
        </authorList>
    </citation>
    <scope>IDENTIFICATION</scope>
</reference>
<dbReference type="InterPro" id="IPR001909">
    <property type="entry name" value="KRAB"/>
</dbReference>
<feature type="domain" description="KRAB" evidence="7">
    <location>
        <begin position="26"/>
        <end position="97"/>
    </location>
</feature>
<keyword evidence="9" id="KW-1185">Reference proteome</keyword>